<reference evidence="2" key="2">
    <citation type="journal article" date="2021" name="PeerJ">
        <title>Extensive microbial diversity within the chicken gut microbiome revealed by metagenomics and culture.</title>
        <authorList>
            <person name="Gilroy R."/>
            <person name="Ravi A."/>
            <person name="Getino M."/>
            <person name="Pursley I."/>
            <person name="Horton D.L."/>
            <person name="Alikhan N.F."/>
            <person name="Baker D."/>
            <person name="Gharbi K."/>
            <person name="Hall N."/>
            <person name="Watson M."/>
            <person name="Adriaenssens E.M."/>
            <person name="Foster-Nyarko E."/>
            <person name="Jarju S."/>
            <person name="Secka A."/>
            <person name="Antonio M."/>
            <person name="Oren A."/>
            <person name="Chaudhuri R.R."/>
            <person name="La Ragione R."/>
            <person name="Hildebrand F."/>
            <person name="Pallen M.J."/>
        </authorList>
    </citation>
    <scope>NUCLEOTIDE SEQUENCE</scope>
    <source>
        <strain evidence="2">CHK184-20233</strain>
    </source>
</reference>
<organism evidence="2 3">
    <name type="scientific">Candidatus Onthousia excrementipullorum</name>
    <dbReference type="NCBI Taxonomy" id="2840884"/>
    <lineage>
        <taxon>Bacteria</taxon>
        <taxon>Bacillati</taxon>
        <taxon>Bacillota</taxon>
        <taxon>Bacilli</taxon>
        <taxon>Candidatus Onthousia</taxon>
    </lineage>
</organism>
<proteinExistence type="predicted"/>
<dbReference type="EMBL" id="DVHC01000031">
    <property type="protein sequence ID" value="HIR59034.1"/>
    <property type="molecule type" value="Genomic_DNA"/>
</dbReference>
<protein>
    <recommendedName>
        <fullName evidence="4">Transposase</fullName>
    </recommendedName>
</protein>
<gene>
    <name evidence="2" type="ORF">IAB38_03190</name>
</gene>
<evidence type="ECO:0000313" key="3">
    <source>
        <dbReference type="Proteomes" id="UP000824232"/>
    </source>
</evidence>
<dbReference type="AlphaFoldDB" id="A0A9D1J3D7"/>
<name>A0A9D1J3D7_9FIRM</name>
<evidence type="ECO:0000313" key="2">
    <source>
        <dbReference type="EMBL" id="HIR59034.1"/>
    </source>
</evidence>
<evidence type="ECO:0008006" key="4">
    <source>
        <dbReference type="Google" id="ProtNLM"/>
    </source>
</evidence>
<accession>A0A9D1J3D7</accession>
<dbReference type="Proteomes" id="UP000824232">
    <property type="component" value="Unassembled WGS sequence"/>
</dbReference>
<evidence type="ECO:0000256" key="1">
    <source>
        <dbReference type="SAM" id="MobiDB-lite"/>
    </source>
</evidence>
<feature type="region of interest" description="Disordered" evidence="1">
    <location>
        <begin position="225"/>
        <end position="244"/>
    </location>
</feature>
<reference evidence="2" key="1">
    <citation type="submission" date="2020-10" db="EMBL/GenBank/DDBJ databases">
        <authorList>
            <person name="Gilroy R."/>
        </authorList>
    </citation>
    <scope>NUCLEOTIDE SEQUENCE</scope>
    <source>
        <strain evidence="2">CHK184-20233</strain>
    </source>
</reference>
<comment type="caution">
    <text evidence="2">The sequence shown here is derived from an EMBL/GenBank/DDBJ whole genome shotgun (WGS) entry which is preliminary data.</text>
</comment>
<sequence length="276" mass="32235">MNKVPRFISLMADTTAKALVKDDHYKWFYEDFIKFATGIDLKTYTAIDNELNTGNKVKGYRADTIFLNKNRLVNLEFNQDVHVHTMIKNIKYALRMAGNGYLQGEQYYHRYVTQINLNNKIKNAKVKKWNKKDYKLEDYKSKSYLKDVRIITIDLQKYKGIVYDGTNKYETYLSMLTAESYEEMERIVGDLKEGKMIMEKLKQLGLDDEFGMYYDAEIVHRKEVNSARSDGRKEGRKEGSKEKAKSIAKNLLKMNLSVKDIMKATGLSKKQITTLM</sequence>